<dbReference type="RefSeq" id="WP_141244400.1">
    <property type="nucleotide sequence ID" value="NZ_NTHN02000002.1"/>
</dbReference>
<organism evidence="1 2">
    <name type="scientific">Alloyangia mangrovi</name>
    <dbReference type="NCBI Taxonomy" id="1779329"/>
    <lineage>
        <taxon>Bacteria</taxon>
        <taxon>Pseudomonadati</taxon>
        <taxon>Pseudomonadota</taxon>
        <taxon>Alphaproteobacteria</taxon>
        <taxon>Rhodobacterales</taxon>
        <taxon>Roseobacteraceae</taxon>
        <taxon>Alloyangia</taxon>
    </lineage>
</organism>
<sequence>MTRPLVTVPLDLLETSSIDWDIDWRGQPGTESTADTTQVVFNRFPRWVGSLSLTHTRELIGRWRALRWSAQGRAGIYQLPMIDPGVFNPLKMLTDQQAALGNQLTLPNSAEAYIGPVAVAAEAAAAGASQIRISIPVMGLAPVVGQIISADDWPMGITSVTPEGMDTYLLGIQMPLRAAIASGDTIRLVGTGRFEVIDDMAGRAGYGQHLVSTPSIEFREVLTR</sequence>
<dbReference type="EMBL" id="NTHN02000002">
    <property type="protein sequence ID" value="MCT4369120.1"/>
    <property type="molecule type" value="Genomic_DNA"/>
</dbReference>
<gene>
    <name evidence="1" type="ORF">CLG85_001680</name>
</gene>
<comment type="caution">
    <text evidence="1">The sequence shown here is derived from an EMBL/GenBank/DDBJ whole genome shotgun (WGS) entry which is preliminary data.</text>
</comment>
<evidence type="ECO:0000313" key="1">
    <source>
        <dbReference type="EMBL" id="MCT4369120.1"/>
    </source>
</evidence>
<reference evidence="2" key="1">
    <citation type="submission" date="2023-07" db="EMBL/GenBank/DDBJ databases">
        <title>Yangia mangrovi SAOS 153D genome.</title>
        <authorList>
            <person name="Verma A."/>
            <person name="Pal Y."/>
            <person name="Sundharam S."/>
            <person name="Bisht B."/>
            <person name="Srinivasan K."/>
        </authorList>
    </citation>
    <scope>NUCLEOTIDE SEQUENCE [LARGE SCALE GENOMIC DNA]</scope>
    <source>
        <strain evidence="2">SAOS 153D</strain>
    </source>
</reference>
<evidence type="ECO:0000313" key="2">
    <source>
        <dbReference type="Proteomes" id="UP000217448"/>
    </source>
</evidence>
<name>A0ABT2KFI1_9RHOB</name>
<accession>A0ABT2KFI1</accession>
<protein>
    <submittedName>
        <fullName evidence="1">Uncharacterized protein</fullName>
    </submittedName>
</protein>
<keyword evidence="2" id="KW-1185">Reference proteome</keyword>
<dbReference type="Proteomes" id="UP000217448">
    <property type="component" value="Unassembled WGS sequence"/>
</dbReference>
<proteinExistence type="predicted"/>